<evidence type="ECO:0000256" key="8">
    <source>
        <dbReference type="ARBA" id="ARBA00048428"/>
    </source>
</evidence>
<accession>A0A523QHZ4</accession>
<dbReference type="Pfam" id="PF13847">
    <property type="entry name" value="Methyltransf_31"/>
    <property type="match status" value="1"/>
</dbReference>
<keyword evidence="10" id="KW-0489">Methyltransferase</keyword>
<dbReference type="CDD" id="cd02440">
    <property type="entry name" value="AdoMet_MTases"/>
    <property type="match status" value="1"/>
</dbReference>
<protein>
    <recommendedName>
        <fullName evidence="5">Arsenite methyltransferase</fullName>
        <ecNumber evidence="4">2.1.1.137</ecNumber>
    </recommendedName>
</protein>
<name>A0A523QHZ4_UNCAE</name>
<organism evidence="10 11">
    <name type="scientific">Aerophobetes bacterium</name>
    <dbReference type="NCBI Taxonomy" id="2030807"/>
    <lineage>
        <taxon>Bacteria</taxon>
        <taxon>Candidatus Aerophobota</taxon>
    </lineage>
</organism>
<evidence type="ECO:0000256" key="1">
    <source>
        <dbReference type="ARBA" id="ARBA00022679"/>
    </source>
</evidence>
<gene>
    <name evidence="10" type="primary">arsM</name>
    <name evidence="10" type="ORF">E3J95_05105</name>
</gene>
<dbReference type="GO" id="GO:0032259">
    <property type="term" value="P:methylation"/>
    <property type="evidence" value="ECO:0007669"/>
    <property type="project" value="UniProtKB-KW"/>
</dbReference>
<keyword evidence="1 10" id="KW-0808">Transferase</keyword>
<dbReference type="PANTHER" id="PTHR43675:SF8">
    <property type="entry name" value="ARSENITE METHYLTRANSFERASE"/>
    <property type="match status" value="1"/>
</dbReference>
<evidence type="ECO:0000256" key="6">
    <source>
        <dbReference type="ARBA" id="ARBA00047941"/>
    </source>
</evidence>
<feature type="domain" description="Methyltransferase" evidence="9">
    <location>
        <begin position="82"/>
        <end position="221"/>
    </location>
</feature>
<comment type="catalytic activity">
    <reaction evidence="7">
        <text>arsenic triglutathione + 2 [thioredoxin]-dithiol + 2 S-adenosyl-L-methionine + H2O = dimethylarsinous acid + 2 [thioredoxin]-disulfide + 3 glutathione + 2 S-adenosyl-L-homocysteine + 2 H(+)</text>
        <dbReference type="Rhea" id="RHEA:69464"/>
        <dbReference type="Rhea" id="RHEA-COMP:10698"/>
        <dbReference type="Rhea" id="RHEA-COMP:10700"/>
        <dbReference type="ChEBI" id="CHEBI:15377"/>
        <dbReference type="ChEBI" id="CHEBI:15378"/>
        <dbReference type="ChEBI" id="CHEBI:23808"/>
        <dbReference type="ChEBI" id="CHEBI:29950"/>
        <dbReference type="ChEBI" id="CHEBI:50058"/>
        <dbReference type="ChEBI" id="CHEBI:57856"/>
        <dbReference type="ChEBI" id="CHEBI:57925"/>
        <dbReference type="ChEBI" id="CHEBI:59789"/>
        <dbReference type="ChEBI" id="CHEBI:183640"/>
        <dbReference type="EC" id="2.1.1.137"/>
    </reaction>
</comment>
<dbReference type="InterPro" id="IPR026669">
    <property type="entry name" value="Arsenite_MeTrfase-like"/>
</dbReference>
<comment type="catalytic activity">
    <reaction evidence="6">
        <text>arsenic triglutathione + [thioredoxin]-dithiol + S-adenosyl-L-methionine + 2 H2O = methylarsonous acid + [thioredoxin]-disulfide + 3 glutathione + S-adenosyl-L-homocysteine + H(+)</text>
        <dbReference type="Rhea" id="RHEA:69460"/>
        <dbReference type="Rhea" id="RHEA-COMP:10698"/>
        <dbReference type="Rhea" id="RHEA-COMP:10700"/>
        <dbReference type="ChEBI" id="CHEBI:15377"/>
        <dbReference type="ChEBI" id="CHEBI:15378"/>
        <dbReference type="ChEBI" id="CHEBI:17826"/>
        <dbReference type="ChEBI" id="CHEBI:29950"/>
        <dbReference type="ChEBI" id="CHEBI:50058"/>
        <dbReference type="ChEBI" id="CHEBI:57856"/>
        <dbReference type="ChEBI" id="CHEBI:57925"/>
        <dbReference type="ChEBI" id="CHEBI:59789"/>
        <dbReference type="ChEBI" id="CHEBI:183640"/>
        <dbReference type="EC" id="2.1.1.137"/>
    </reaction>
</comment>
<sequence>MKNKEIKRVVREGYARVAKEASSCCAPAASCCGDATLAQDTSKKTQDISKKIGYTEGDLKAVPEGANLGLGCGNPVALASLKEGEIVLDLGSGAGFDCFLAANKVGRQGKVIGVDMTSEMIEKARENAEKGGYENVEFRLGEIENLPVANSSVDVVISNCVINLSPDKRKVFLEAFRVLRPGGRLMISDMVLLKELPDFIKNSVQAYVGCLSGAMMRDEYIAAIKAAGFGEVRIIDEKSFPIELIVDDPTAKSLMEDLSISPEKAKETASSVISIKVYAKKADEAT</sequence>
<evidence type="ECO:0000256" key="2">
    <source>
        <dbReference type="ARBA" id="ARBA00022691"/>
    </source>
</evidence>
<evidence type="ECO:0000313" key="10">
    <source>
        <dbReference type="EMBL" id="TES85150.1"/>
    </source>
</evidence>
<dbReference type="AlphaFoldDB" id="A0A523QHZ4"/>
<dbReference type="PANTHER" id="PTHR43675">
    <property type="entry name" value="ARSENITE METHYLTRANSFERASE"/>
    <property type="match status" value="1"/>
</dbReference>
<evidence type="ECO:0000256" key="5">
    <source>
        <dbReference type="ARBA" id="ARBA00034545"/>
    </source>
</evidence>
<dbReference type="Proteomes" id="UP000320781">
    <property type="component" value="Unassembled WGS sequence"/>
</dbReference>
<dbReference type="EC" id="2.1.1.137" evidence="4"/>
<dbReference type="NCBIfam" id="NF008823">
    <property type="entry name" value="PRK11873.1"/>
    <property type="match status" value="1"/>
</dbReference>
<evidence type="ECO:0000313" key="11">
    <source>
        <dbReference type="Proteomes" id="UP000320781"/>
    </source>
</evidence>
<dbReference type="InterPro" id="IPR025714">
    <property type="entry name" value="Methyltranfer_dom"/>
</dbReference>
<dbReference type="GO" id="GO:0030791">
    <property type="term" value="F:arsenite methyltransferase activity"/>
    <property type="evidence" value="ECO:0007669"/>
    <property type="project" value="UniProtKB-EC"/>
</dbReference>
<evidence type="ECO:0000256" key="7">
    <source>
        <dbReference type="ARBA" id="ARBA00047943"/>
    </source>
</evidence>
<evidence type="ECO:0000256" key="3">
    <source>
        <dbReference type="ARBA" id="ARBA00034487"/>
    </source>
</evidence>
<evidence type="ECO:0000259" key="9">
    <source>
        <dbReference type="Pfam" id="PF13847"/>
    </source>
</evidence>
<dbReference type="InterPro" id="IPR029063">
    <property type="entry name" value="SAM-dependent_MTases_sf"/>
</dbReference>
<evidence type="ECO:0000256" key="4">
    <source>
        <dbReference type="ARBA" id="ARBA00034521"/>
    </source>
</evidence>
<reference evidence="10 11" key="1">
    <citation type="submission" date="2019-03" db="EMBL/GenBank/DDBJ databases">
        <title>Metabolic potential of uncultured bacteria and archaea associated with petroleum seepage in deep-sea sediments.</title>
        <authorList>
            <person name="Dong X."/>
            <person name="Hubert C."/>
        </authorList>
    </citation>
    <scope>NUCLEOTIDE SEQUENCE [LARGE SCALE GENOMIC DNA]</scope>
    <source>
        <strain evidence="10">E44_bin92</strain>
    </source>
</reference>
<dbReference type="SUPFAM" id="SSF53335">
    <property type="entry name" value="S-adenosyl-L-methionine-dependent methyltransferases"/>
    <property type="match status" value="1"/>
</dbReference>
<comment type="similarity">
    <text evidence="3">Belongs to the methyltransferase superfamily. Arsenite methyltransferase family.</text>
</comment>
<keyword evidence="2" id="KW-0949">S-adenosyl-L-methionine</keyword>
<dbReference type="EMBL" id="SOKU01000250">
    <property type="protein sequence ID" value="TES85150.1"/>
    <property type="molecule type" value="Genomic_DNA"/>
</dbReference>
<proteinExistence type="inferred from homology"/>
<comment type="catalytic activity">
    <reaction evidence="8">
        <text>arsenic triglutathione + 3 [thioredoxin]-dithiol + 3 S-adenosyl-L-methionine = trimethylarsine + 3 [thioredoxin]-disulfide + 3 glutathione + 3 S-adenosyl-L-homocysteine + 3 H(+)</text>
        <dbReference type="Rhea" id="RHEA:69432"/>
        <dbReference type="Rhea" id="RHEA-COMP:10698"/>
        <dbReference type="Rhea" id="RHEA-COMP:10700"/>
        <dbReference type="ChEBI" id="CHEBI:15378"/>
        <dbReference type="ChEBI" id="CHEBI:27130"/>
        <dbReference type="ChEBI" id="CHEBI:29950"/>
        <dbReference type="ChEBI" id="CHEBI:50058"/>
        <dbReference type="ChEBI" id="CHEBI:57856"/>
        <dbReference type="ChEBI" id="CHEBI:57925"/>
        <dbReference type="ChEBI" id="CHEBI:59789"/>
        <dbReference type="ChEBI" id="CHEBI:183640"/>
        <dbReference type="EC" id="2.1.1.137"/>
    </reaction>
</comment>
<comment type="caution">
    <text evidence="10">The sequence shown here is derived from an EMBL/GenBank/DDBJ whole genome shotgun (WGS) entry which is preliminary data.</text>
</comment>
<dbReference type="Gene3D" id="3.40.50.150">
    <property type="entry name" value="Vaccinia Virus protein VP39"/>
    <property type="match status" value="1"/>
</dbReference>